<dbReference type="InterPro" id="IPR052177">
    <property type="entry name" value="Divisome_Glycosyl_Hydrolase"/>
</dbReference>
<proteinExistence type="predicted"/>
<gene>
    <name evidence="3" type="ORF">FAES_2776</name>
</gene>
<reference evidence="3 4" key="1">
    <citation type="journal article" date="2012" name="J. Bacteriol.">
        <title>Genome Sequence of Fibrella aestuarina BUZ 2T, a Filamentous Marine Bacterium.</title>
        <authorList>
            <person name="Filippini M."/>
            <person name="Qi W."/>
            <person name="Blom J."/>
            <person name="Goesmann A."/>
            <person name="Smits T.H."/>
            <person name="Bagheri H.C."/>
        </authorList>
    </citation>
    <scope>NUCLEOTIDE SEQUENCE [LARGE SCALE GENOMIC DNA]</scope>
    <source>
        <strain evidence="4">BUZ 2T</strain>
    </source>
</reference>
<dbReference type="eggNOG" id="COG1649">
    <property type="taxonomic scope" value="Bacteria"/>
</dbReference>
<dbReference type="Gene3D" id="2.60.40.10">
    <property type="entry name" value="Immunoglobulins"/>
    <property type="match status" value="1"/>
</dbReference>
<dbReference type="OrthoDB" id="9773203at2"/>
<dbReference type="Gene3D" id="3.20.20.80">
    <property type="entry name" value="Glycosidases"/>
    <property type="match status" value="1"/>
</dbReference>
<evidence type="ECO:0000256" key="1">
    <source>
        <dbReference type="ARBA" id="ARBA00022729"/>
    </source>
</evidence>
<dbReference type="InterPro" id="IPR026444">
    <property type="entry name" value="Secre_tail"/>
</dbReference>
<dbReference type="PANTHER" id="PTHR43405">
    <property type="entry name" value="GLYCOSYL HYDROLASE DIGH"/>
    <property type="match status" value="1"/>
</dbReference>
<dbReference type="STRING" id="1166018.FAES_2776"/>
<dbReference type="RefSeq" id="WP_015331884.1">
    <property type="nucleotide sequence ID" value="NC_020054.1"/>
</dbReference>
<dbReference type="Pfam" id="PF02638">
    <property type="entry name" value="GHL10"/>
    <property type="match status" value="1"/>
</dbReference>
<dbReference type="PANTHER" id="PTHR43405:SF1">
    <property type="entry name" value="GLYCOSYL HYDROLASE DIGH"/>
    <property type="match status" value="1"/>
</dbReference>
<evidence type="ECO:0000259" key="2">
    <source>
        <dbReference type="Pfam" id="PF02638"/>
    </source>
</evidence>
<evidence type="ECO:0000313" key="3">
    <source>
        <dbReference type="EMBL" id="CCH00785.1"/>
    </source>
</evidence>
<dbReference type="PATRIC" id="fig|1166018.3.peg.4546"/>
<sequence length="617" mass="68572">MAARFRNVLPVWCLLFLCALCVLPRPDALAQPKREFRAAWIATVSNIDWPSRPGLSADQQRAEFVKILTQHQQAGLNAVVVQVRSACDALYPSAFEPWADVLTGRQGQAPDYDPLAFMIAECHKRGLEFHAWFNPYRAVANTQVGTLHAAHIARKRPDWLLAQGTLRILNPGLPAVRNYVAGVIMDVVRRYDIDGVHFDDYFYPYPPGPGTLPFNDDATFAANKRGFTNRAAWRRDNVNLFIKQMADSLQATKPWVKFGVSPFGIWQNKSAAQPLGSTSRGLQSYSDIYADSRQWIQAGWLDYVAPQLYWNSKQTSANYGQLVPWWSAVVQSSPATAGVNRHLYIGQAAYRVGAAGESATWNVAGHMPDQLRLNRSTVAVQGSIFYNTSTFNRNPLGLRDSLRTAAFYGRPALRPAMPWKHNTPLPAPTQLQAERQGSWVALHWEKPSTVADELNRIRQFAVYRFIDGQVVSTEDPTALLAITATDTTDFVDANVPEGRTVRYLVTALNRLHSESPASNVAVASAGADDEPAGFDLRLSPNPVSERVVIDYDLPAECTVRLGIRDTSGRAITQLPEQRQSAGTYSILFRPTQLPSGVYFVVLQANGHELSRRMLVAH</sequence>
<dbReference type="AlphaFoldDB" id="I0K9I2"/>
<protein>
    <submittedName>
        <fullName evidence="3">FenI protein</fullName>
    </submittedName>
</protein>
<feature type="domain" description="Glycosyl hydrolase-like 10" evidence="2">
    <location>
        <begin position="35"/>
        <end position="355"/>
    </location>
</feature>
<organism evidence="3 4">
    <name type="scientific">Fibrella aestuarina BUZ 2</name>
    <dbReference type="NCBI Taxonomy" id="1166018"/>
    <lineage>
        <taxon>Bacteria</taxon>
        <taxon>Pseudomonadati</taxon>
        <taxon>Bacteroidota</taxon>
        <taxon>Cytophagia</taxon>
        <taxon>Cytophagales</taxon>
        <taxon>Spirosomataceae</taxon>
        <taxon>Fibrella</taxon>
    </lineage>
</organism>
<dbReference type="InterPro" id="IPR017853">
    <property type="entry name" value="GH"/>
</dbReference>
<dbReference type="Proteomes" id="UP000011058">
    <property type="component" value="Chromosome"/>
</dbReference>
<dbReference type="SUPFAM" id="SSF51445">
    <property type="entry name" value="(Trans)glycosidases"/>
    <property type="match status" value="1"/>
</dbReference>
<keyword evidence="1" id="KW-0732">Signal</keyword>
<accession>I0K9I2</accession>
<keyword evidence="4" id="KW-1185">Reference proteome</keyword>
<dbReference type="KEGG" id="fae:FAES_2776"/>
<evidence type="ECO:0000313" key="4">
    <source>
        <dbReference type="Proteomes" id="UP000011058"/>
    </source>
</evidence>
<name>I0K9I2_9BACT</name>
<dbReference type="InterPro" id="IPR013783">
    <property type="entry name" value="Ig-like_fold"/>
</dbReference>
<dbReference type="InterPro" id="IPR003790">
    <property type="entry name" value="GHL10"/>
</dbReference>
<dbReference type="NCBIfam" id="TIGR04183">
    <property type="entry name" value="Por_Secre_tail"/>
    <property type="match status" value="1"/>
</dbReference>
<dbReference type="HOGENOM" id="CLU_019247_2_1_10"/>
<dbReference type="EMBL" id="HE796683">
    <property type="protein sequence ID" value="CCH00785.1"/>
    <property type="molecule type" value="Genomic_DNA"/>
</dbReference>